<dbReference type="Pfam" id="PF00941">
    <property type="entry name" value="FAD_binding_5"/>
    <property type="match status" value="1"/>
</dbReference>
<evidence type="ECO:0000259" key="4">
    <source>
        <dbReference type="PROSITE" id="PS51387"/>
    </source>
</evidence>
<keyword evidence="2" id="KW-0274">FAD</keyword>
<evidence type="ECO:0000313" key="6">
    <source>
        <dbReference type="Proteomes" id="UP001161388"/>
    </source>
</evidence>
<dbReference type="InterPro" id="IPR036318">
    <property type="entry name" value="FAD-bd_PCMH-like_sf"/>
</dbReference>
<keyword evidence="6" id="KW-1185">Reference proteome</keyword>
<evidence type="ECO:0000313" key="5">
    <source>
        <dbReference type="EMBL" id="GLQ26381.1"/>
    </source>
</evidence>
<dbReference type="Gene3D" id="3.30.390.50">
    <property type="entry name" value="CO dehydrogenase flavoprotein, C-terminal domain"/>
    <property type="match status" value="1"/>
</dbReference>
<protein>
    <submittedName>
        <fullName evidence="5">Carbon monoxide dehydrogenase</fullName>
    </submittedName>
</protein>
<dbReference type="InterPro" id="IPR005107">
    <property type="entry name" value="CO_DH_flav_C"/>
</dbReference>
<evidence type="ECO:0000256" key="3">
    <source>
        <dbReference type="ARBA" id="ARBA00023002"/>
    </source>
</evidence>
<dbReference type="SUPFAM" id="SSF55447">
    <property type="entry name" value="CO dehydrogenase flavoprotein C-terminal domain-like"/>
    <property type="match status" value="1"/>
</dbReference>
<keyword evidence="3" id="KW-0560">Oxidoreductase</keyword>
<dbReference type="PANTHER" id="PTHR42659:SF2">
    <property type="entry name" value="XANTHINE DEHYDROGENASE SUBUNIT C-RELATED"/>
    <property type="match status" value="1"/>
</dbReference>
<gene>
    <name evidence="5" type="ORF">GCM10007927_11840</name>
</gene>
<dbReference type="EMBL" id="BSNL01000001">
    <property type="protein sequence ID" value="GLQ26381.1"/>
    <property type="molecule type" value="Genomic_DNA"/>
</dbReference>
<dbReference type="InterPro" id="IPR016169">
    <property type="entry name" value="FAD-bd_PCMH_sub2"/>
</dbReference>
<comment type="caution">
    <text evidence="5">The sequence shown here is derived from an EMBL/GenBank/DDBJ whole genome shotgun (WGS) entry which is preliminary data.</text>
</comment>
<name>A0ABQ5VH62_9RHOB</name>
<dbReference type="Proteomes" id="UP001161388">
    <property type="component" value="Unassembled WGS sequence"/>
</dbReference>
<evidence type="ECO:0000256" key="1">
    <source>
        <dbReference type="ARBA" id="ARBA00022630"/>
    </source>
</evidence>
<dbReference type="InterPro" id="IPR036683">
    <property type="entry name" value="CO_DH_flav_C_dom_sf"/>
</dbReference>
<dbReference type="SMART" id="SM01092">
    <property type="entry name" value="CO_deh_flav_C"/>
    <property type="match status" value="1"/>
</dbReference>
<dbReference type="InterPro" id="IPR016166">
    <property type="entry name" value="FAD-bd_PCMH"/>
</dbReference>
<evidence type="ECO:0000256" key="2">
    <source>
        <dbReference type="ARBA" id="ARBA00022827"/>
    </source>
</evidence>
<dbReference type="PROSITE" id="PS51387">
    <property type="entry name" value="FAD_PCMH"/>
    <property type="match status" value="1"/>
</dbReference>
<feature type="domain" description="FAD-binding PCMH-type" evidence="4">
    <location>
        <begin position="10"/>
        <end position="178"/>
    </location>
</feature>
<sequence>MQRHPGGKVEKMYNFDVERPSTVAEAAAAMGREEAQPISGGQTLIPTLKARLAAPSVLVSLGGIEEMKGLSMADGQLSVGGGTTHAVVAREAAAHYPALAGLAARIGDPAVRNRGTLGGSVANNDPSACYPAAVLGSGATVVTNQREIAADDYFLGMFETALDEGEIVTAVKFPVPQVAHYEKMIQPASRFPLVAVFVAKFADGVRVAVTGASNNGVFRWRDAEAALSADFSEGALSGLKVDGSEMISDLHGTGAYRAHLTAVMTKRAVAAIG</sequence>
<dbReference type="SUPFAM" id="SSF56176">
    <property type="entry name" value="FAD-binding/transporter-associated domain-like"/>
    <property type="match status" value="1"/>
</dbReference>
<dbReference type="InterPro" id="IPR002346">
    <property type="entry name" value="Mopterin_DH_FAD-bd"/>
</dbReference>
<dbReference type="Gene3D" id="3.30.43.10">
    <property type="entry name" value="Uridine Diphospho-n-acetylenolpyruvylglucosamine Reductase, domain 2"/>
    <property type="match status" value="1"/>
</dbReference>
<dbReference type="InterPro" id="IPR051312">
    <property type="entry name" value="Diverse_Substr_Oxidored"/>
</dbReference>
<dbReference type="InterPro" id="IPR016167">
    <property type="entry name" value="FAD-bd_PCMH_sub1"/>
</dbReference>
<dbReference type="PANTHER" id="PTHR42659">
    <property type="entry name" value="XANTHINE DEHYDROGENASE SUBUNIT C-RELATED"/>
    <property type="match status" value="1"/>
</dbReference>
<dbReference type="Gene3D" id="3.30.465.10">
    <property type="match status" value="1"/>
</dbReference>
<keyword evidence="1" id="KW-0285">Flavoprotein</keyword>
<organism evidence="5 6">
    <name type="scientific">Sulfitobacter pacificus</name>
    <dbReference type="NCBI Taxonomy" id="1499314"/>
    <lineage>
        <taxon>Bacteria</taxon>
        <taxon>Pseudomonadati</taxon>
        <taxon>Pseudomonadota</taxon>
        <taxon>Alphaproteobacteria</taxon>
        <taxon>Rhodobacterales</taxon>
        <taxon>Roseobacteraceae</taxon>
        <taxon>Sulfitobacter</taxon>
    </lineage>
</organism>
<reference evidence="5" key="2">
    <citation type="submission" date="2023-01" db="EMBL/GenBank/DDBJ databases">
        <title>Draft genome sequence of Sulfitobacter pacificus strain NBRC 109915.</title>
        <authorList>
            <person name="Sun Q."/>
            <person name="Mori K."/>
        </authorList>
    </citation>
    <scope>NUCLEOTIDE SEQUENCE</scope>
    <source>
        <strain evidence="5">NBRC 109915</strain>
    </source>
</reference>
<accession>A0ABQ5VH62</accession>
<reference evidence="5" key="1">
    <citation type="journal article" date="2014" name="Int. J. Syst. Evol. Microbiol.">
        <title>Complete genome of a new Firmicutes species belonging to the dominant human colonic microbiota ('Ruminococcus bicirculans') reveals two chromosomes and a selective capacity to utilize plant glucans.</title>
        <authorList>
            <consortium name="NISC Comparative Sequencing Program"/>
            <person name="Wegmann U."/>
            <person name="Louis P."/>
            <person name="Goesmann A."/>
            <person name="Henrissat B."/>
            <person name="Duncan S.H."/>
            <person name="Flint H.J."/>
        </authorList>
    </citation>
    <scope>NUCLEOTIDE SEQUENCE</scope>
    <source>
        <strain evidence="5">NBRC 109915</strain>
    </source>
</reference>
<proteinExistence type="predicted"/>